<organism evidence="1 2">
    <name type="scientific">Penicillium angulare</name>
    <dbReference type="NCBI Taxonomy" id="116970"/>
    <lineage>
        <taxon>Eukaryota</taxon>
        <taxon>Fungi</taxon>
        <taxon>Dikarya</taxon>
        <taxon>Ascomycota</taxon>
        <taxon>Pezizomycotina</taxon>
        <taxon>Eurotiomycetes</taxon>
        <taxon>Eurotiomycetidae</taxon>
        <taxon>Eurotiales</taxon>
        <taxon>Aspergillaceae</taxon>
        <taxon>Penicillium</taxon>
    </lineage>
</organism>
<sequence>MERFNEGGSVDMVSWMVAKQKIDRKELRDWDASARAWLCLADKVKEEQQNRFWLALDQFDLKMTNRSGLYNAVIEVWKDVLEGLELLIKGSSLELRSINLLLGLSALHLYPDVDVVTKKEPLIHQNDPLVPGILTVGLSRSCANGDAGIRWSLPLAHLQYYGKPIQRTKLVRTEGSRLTLHQFCQVLLGCVIGGWGVDPRQMDIALEWIVELDKNVKNATIGHFNAATVIDAHKSWLSVLGEAAQEYLFSSDFDRRVFKRLIKLGYRKCNFLEKPDRPFFGLGEPEAFLRLPTDIEAKIQVLRTVAESSPFSATDLFIRYRPTPGADFEFATALSRAKRKHNEPYQPTYVRWMNASRLKELRGIPRSDNGDYYYFNMDKKGEKVSIEIIKPLDCEIMRTFKLGGTTAVQWDIPGTAGRLNNFKLWLGDENQAALFNAQDTVSTPRNFNFQLKDLVHAFEQGQPHPGDLLFAFDHAVTAVGTKHMKCLRAMSSMVNLYKMFLGAAIDVKVVEGSLGSRSWVKSSMYNATMHNASVPSRNEIHQHTWDADLNISTDTEKKNPRYHGGFADNMEEYLEEKDRVDEMQRKREMEKVMDMSDPLKYGNTGFEDDITMLLHETRAERLTGVITGDAEILASDNSMPDLPVEDVTGKATISFEQLQVGRRISELLSPFTLTRSESFSCIVLFDSGQYDIPPDKLVDVMAISSNDSLFIAGPMICTPSEQPPSDEIHRVTGNIGQGGIALLISPAEPRIRESTNDTWTLCNHDPWDGKFLDCFSGTSLHLSYTGYNIPLDVGLQGAQDWEIYLLESVISVHERGEWVADLDILRALQSPRLVRHSQSVQSATNLEKAIQARHGSQLKLCERHIPIDGESSNKYQPSDFVALQNWSEFLSRPEEAVILLANYNWQAQLAAAAITVSQGHYAYVIKEDSCCYCVVEAIHDGKTKNPALTVCIA</sequence>
<keyword evidence="2" id="KW-1185">Reference proteome</keyword>
<dbReference type="AlphaFoldDB" id="A0A9W9FYP0"/>
<comment type="caution">
    <text evidence="1">The sequence shown here is derived from an EMBL/GenBank/DDBJ whole genome shotgun (WGS) entry which is preliminary data.</text>
</comment>
<proteinExistence type="predicted"/>
<gene>
    <name evidence="1" type="ORF">N7456_005519</name>
</gene>
<evidence type="ECO:0000313" key="1">
    <source>
        <dbReference type="EMBL" id="KAJ5108844.1"/>
    </source>
</evidence>
<dbReference type="EMBL" id="JAPQKH010000003">
    <property type="protein sequence ID" value="KAJ5108844.1"/>
    <property type="molecule type" value="Genomic_DNA"/>
</dbReference>
<dbReference type="OrthoDB" id="5354164at2759"/>
<protein>
    <submittedName>
        <fullName evidence="1">Uncharacterized protein</fullName>
    </submittedName>
</protein>
<reference evidence="1" key="1">
    <citation type="submission" date="2022-11" db="EMBL/GenBank/DDBJ databases">
        <authorList>
            <person name="Petersen C."/>
        </authorList>
    </citation>
    <scope>NUCLEOTIDE SEQUENCE</scope>
    <source>
        <strain evidence="1">IBT 30069</strain>
    </source>
</reference>
<evidence type="ECO:0000313" key="2">
    <source>
        <dbReference type="Proteomes" id="UP001149165"/>
    </source>
</evidence>
<accession>A0A9W9FYP0</accession>
<reference evidence="1" key="2">
    <citation type="journal article" date="2023" name="IMA Fungus">
        <title>Comparative genomic study of the Penicillium genus elucidates a diverse pangenome and 15 lateral gene transfer events.</title>
        <authorList>
            <person name="Petersen C."/>
            <person name="Sorensen T."/>
            <person name="Nielsen M.R."/>
            <person name="Sondergaard T.E."/>
            <person name="Sorensen J.L."/>
            <person name="Fitzpatrick D.A."/>
            <person name="Frisvad J.C."/>
            <person name="Nielsen K.L."/>
        </authorList>
    </citation>
    <scope>NUCLEOTIDE SEQUENCE</scope>
    <source>
        <strain evidence="1">IBT 30069</strain>
    </source>
</reference>
<name>A0A9W9FYP0_9EURO</name>
<dbReference type="Proteomes" id="UP001149165">
    <property type="component" value="Unassembled WGS sequence"/>
</dbReference>